<dbReference type="Pfam" id="PF00440">
    <property type="entry name" value="TetR_N"/>
    <property type="match status" value="1"/>
</dbReference>
<evidence type="ECO:0000259" key="4">
    <source>
        <dbReference type="PROSITE" id="PS50977"/>
    </source>
</evidence>
<sequence>MGTAKQPQLKSRKKPKQSRSSDLVASILEAAIQVLKNEGITRFTTARVAERAGVSVGSLYQYFPNKASILFQLQSDEWEETAVMLKHILAETSLSYRERIQRLVYTFIKSECDEAKIRTALSDAAPLFRDAPEAEGVGGEMQTACSDFICEVLPNSDNEIQTTATSVFRITVSAVGKRFSEEPRTAEEISAFSQHISAMLIAYLDALKLQGQTPEVKAEFTGELRGQTPGNYGDRRQYDCLIKTSVPTKLTK</sequence>
<dbReference type="InterPro" id="IPR009057">
    <property type="entry name" value="Homeodomain-like_sf"/>
</dbReference>
<evidence type="ECO:0000256" key="2">
    <source>
        <dbReference type="PROSITE-ProRule" id="PRU00335"/>
    </source>
</evidence>
<dbReference type="InterPro" id="IPR023772">
    <property type="entry name" value="DNA-bd_HTH_TetR-type_CS"/>
</dbReference>
<dbReference type="Pfam" id="PF17923">
    <property type="entry name" value="TetR_C_18"/>
    <property type="match status" value="1"/>
</dbReference>
<dbReference type="GO" id="GO:0000976">
    <property type="term" value="F:transcription cis-regulatory region binding"/>
    <property type="evidence" value="ECO:0007669"/>
    <property type="project" value="TreeGrafter"/>
</dbReference>
<dbReference type="InterPro" id="IPR040804">
    <property type="entry name" value="TetR_C_18"/>
</dbReference>
<organism evidence="5 6">
    <name type="scientific">Vibrio quintilis</name>
    <dbReference type="NCBI Taxonomy" id="1117707"/>
    <lineage>
        <taxon>Bacteria</taxon>
        <taxon>Pseudomonadati</taxon>
        <taxon>Pseudomonadota</taxon>
        <taxon>Gammaproteobacteria</taxon>
        <taxon>Vibrionales</taxon>
        <taxon>Vibrionaceae</taxon>
        <taxon>Vibrio</taxon>
    </lineage>
</organism>
<accession>A0A1M7YYK8</accession>
<evidence type="ECO:0000313" key="5">
    <source>
        <dbReference type="EMBL" id="SHO57718.1"/>
    </source>
</evidence>
<feature type="region of interest" description="Disordered" evidence="3">
    <location>
        <begin position="1"/>
        <end position="20"/>
    </location>
</feature>
<dbReference type="Proteomes" id="UP000184600">
    <property type="component" value="Unassembled WGS sequence"/>
</dbReference>
<dbReference type="RefSeq" id="WP_073584926.1">
    <property type="nucleotide sequence ID" value="NZ_AP024898.1"/>
</dbReference>
<dbReference type="STRING" id="1117707.VQ7734_03488"/>
<dbReference type="InterPro" id="IPR001647">
    <property type="entry name" value="HTH_TetR"/>
</dbReference>
<dbReference type="PROSITE" id="PS01081">
    <property type="entry name" value="HTH_TETR_1"/>
    <property type="match status" value="1"/>
</dbReference>
<dbReference type="OrthoDB" id="5816932at2"/>
<keyword evidence="6" id="KW-1185">Reference proteome</keyword>
<dbReference type="AlphaFoldDB" id="A0A1M7YYK8"/>
<proteinExistence type="predicted"/>
<dbReference type="PANTHER" id="PTHR30055:SF201">
    <property type="entry name" value="TRANSCRIPTIONAL REGULATORY PROTEIN"/>
    <property type="match status" value="1"/>
</dbReference>
<evidence type="ECO:0000256" key="1">
    <source>
        <dbReference type="ARBA" id="ARBA00023125"/>
    </source>
</evidence>
<reference evidence="6" key="1">
    <citation type="submission" date="2016-12" db="EMBL/GenBank/DDBJ databases">
        <authorList>
            <person name="Rodrigo-Torres L."/>
            <person name="Arahal R.D."/>
            <person name="Lucena T."/>
        </authorList>
    </citation>
    <scope>NUCLEOTIDE SEQUENCE [LARGE SCALE GENOMIC DNA]</scope>
</reference>
<dbReference type="PRINTS" id="PR00455">
    <property type="entry name" value="HTHTETR"/>
</dbReference>
<dbReference type="PANTHER" id="PTHR30055">
    <property type="entry name" value="HTH-TYPE TRANSCRIPTIONAL REGULATOR RUTR"/>
    <property type="match status" value="1"/>
</dbReference>
<name>A0A1M7YYK8_9VIBR</name>
<evidence type="ECO:0000313" key="6">
    <source>
        <dbReference type="Proteomes" id="UP000184600"/>
    </source>
</evidence>
<feature type="domain" description="HTH tetR-type" evidence="4">
    <location>
        <begin position="21"/>
        <end position="81"/>
    </location>
</feature>
<dbReference type="GO" id="GO:0003700">
    <property type="term" value="F:DNA-binding transcription factor activity"/>
    <property type="evidence" value="ECO:0007669"/>
    <property type="project" value="TreeGrafter"/>
</dbReference>
<protein>
    <submittedName>
        <fullName evidence="5">Division inhibitor protein</fullName>
    </submittedName>
</protein>
<keyword evidence="1 2" id="KW-0238">DNA-binding</keyword>
<feature type="DNA-binding region" description="H-T-H motif" evidence="2">
    <location>
        <begin position="44"/>
        <end position="63"/>
    </location>
</feature>
<dbReference type="SUPFAM" id="SSF46689">
    <property type="entry name" value="Homeodomain-like"/>
    <property type="match status" value="1"/>
</dbReference>
<dbReference type="InterPro" id="IPR050109">
    <property type="entry name" value="HTH-type_TetR-like_transc_reg"/>
</dbReference>
<dbReference type="PROSITE" id="PS50977">
    <property type="entry name" value="HTH_TETR_2"/>
    <property type="match status" value="1"/>
</dbReference>
<gene>
    <name evidence="5" type="ORF">VQ7734_03488</name>
</gene>
<dbReference type="EMBL" id="FRFG01000047">
    <property type="protein sequence ID" value="SHO57718.1"/>
    <property type="molecule type" value="Genomic_DNA"/>
</dbReference>
<dbReference type="Gene3D" id="1.10.357.10">
    <property type="entry name" value="Tetracycline Repressor, domain 2"/>
    <property type="match status" value="1"/>
</dbReference>
<evidence type="ECO:0000256" key="3">
    <source>
        <dbReference type="SAM" id="MobiDB-lite"/>
    </source>
</evidence>